<evidence type="ECO:0000313" key="2">
    <source>
        <dbReference type="Proteomes" id="UP000002035"/>
    </source>
</evidence>
<keyword evidence="2" id="KW-1185">Reference proteome</keyword>
<dbReference type="EMBL" id="DS995705">
    <property type="protein sequence ID" value="EEQ33051.1"/>
    <property type="molecule type" value="Genomic_DNA"/>
</dbReference>
<gene>
    <name evidence="1" type="ORF">MCYG_05870</name>
</gene>
<dbReference type="AlphaFoldDB" id="C5FT48"/>
<dbReference type="GeneID" id="9224290"/>
<dbReference type="RefSeq" id="XP_002846001.1">
    <property type="nucleotide sequence ID" value="XM_002845955.1"/>
</dbReference>
<organism evidence="1 2">
    <name type="scientific">Arthroderma otae (strain ATCC MYA-4605 / CBS 113480)</name>
    <name type="common">Microsporum canis</name>
    <dbReference type="NCBI Taxonomy" id="554155"/>
    <lineage>
        <taxon>Eukaryota</taxon>
        <taxon>Fungi</taxon>
        <taxon>Dikarya</taxon>
        <taxon>Ascomycota</taxon>
        <taxon>Pezizomycotina</taxon>
        <taxon>Eurotiomycetes</taxon>
        <taxon>Eurotiomycetidae</taxon>
        <taxon>Onygenales</taxon>
        <taxon>Arthrodermataceae</taxon>
        <taxon>Microsporum</taxon>
    </lineage>
</organism>
<protein>
    <submittedName>
        <fullName evidence="1">Uncharacterized protein</fullName>
    </submittedName>
</protein>
<sequence length="115" mass="12965">MLYWWHDVQENRSSPETVTVLTFGRENNGYCMPSREENEEAKGHTLSRQIASAEIVIFSAHLRPKTSSISLWVSFANQLCTPCALPQPSSVSIYVKQRNAGRRFITSGYGVTRKG</sequence>
<name>C5FT48_ARTOC</name>
<accession>C5FT48</accession>
<dbReference type="Proteomes" id="UP000002035">
    <property type="component" value="Unassembled WGS sequence"/>
</dbReference>
<dbReference type="VEuPathDB" id="FungiDB:MCYG_05870"/>
<evidence type="ECO:0000313" key="1">
    <source>
        <dbReference type="EMBL" id="EEQ33051.1"/>
    </source>
</evidence>
<reference evidence="2" key="1">
    <citation type="journal article" date="2012" name="MBio">
        <title>Comparative genome analysis of Trichophyton rubrum and related dermatophytes reveals candidate genes involved in infection.</title>
        <authorList>
            <person name="Martinez D.A."/>
            <person name="Oliver B.G."/>
            <person name="Graeser Y."/>
            <person name="Goldberg J.M."/>
            <person name="Li W."/>
            <person name="Martinez-Rossi N.M."/>
            <person name="Monod M."/>
            <person name="Shelest E."/>
            <person name="Barton R.C."/>
            <person name="Birch E."/>
            <person name="Brakhage A.A."/>
            <person name="Chen Z."/>
            <person name="Gurr S.J."/>
            <person name="Heiman D."/>
            <person name="Heitman J."/>
            <person name="Kosti I."/>
            <person name="Rossi A."/>
            <person name="Saif S."/>
            <person name="Samalova M."/>
            <person name="Saunders C.W."/>
            <person name="Shea T."/>
            <person name="Summerbell R.C."/>
            <person name="Xu J."/>
            <person name="Young S."/>
            <person name="Zeng Q."/>
            <person name="Birren B.W."/>
            <person name="Cuomo C.A."/>
            <person name="White T.C."/>
        </authorList>
    </citation>
    <scope>NUCLEOTIDE SEQUENCE [LARGE SCALE GENOMIC DNA]</scope>
    <source>
        <strain evidence="2">ATCC MYA-4605 / CBS 113480</strain>
    </source>
</reference>
<proteinExistence type="predicted"/>
<dbReference type="HOGENOM" id="CLU_2108483_0_0_1"/>